<dbReference type="PROSITE" id="PS00211">
    <property type="entry name" value="ABC_TRANSPORTER_1"/>
    <property type="match status" value="1"/>
</dbReference>
<dbReference type="GO" id="GO:0015807">
    <property type="term" value="P:L-amino acid transport"/>
    <property type="evidence" value="ECO:0007669"/>
    <property type="project" value="TreeGrafter"/>
</dbReference>
<dbReference type="SMART" id="SM00382">
    <property type="entry name" value="AAA"/>
    <property type="match status" value="1"/>
</dbReference>
<keyword evidence="8" id="KW-1185">Reference proteome</keyword>
<comment type="similarity">
    <text evidence="1">Belongs to the ABC transporter superfamily.</text>
</comment>
<keyword evidence="4 7" id="KW-0067">ATP-binding</keyword>
<dbReference type="STRING" id="568860.SAMN05421811_101782"/>
<sequence>MNGGRLKVDALSVRYGGVTAVEDLSLTVEPGTCLALLGANGAGKTSTLRGIGGLESAAGGVWLDDLRLDNLPASRRARAGLGHVLEGRHVFKSLSVAENLRVAAARAARRPELDPLDLLPELRPMERRLAGGLSGGQQQMLAIARAVAGAPRVIMLDEPTNGLSPKLVGRTIEILAGLRDAGFAVLLVEQRVEVAQKLEADVVVLRHGHVAHRVRGTDPDLPDLLQAAYLS</sequence>
<evidence type="ECO:0000256" key="3">
    <source>
        <dbReference type="ARBA" id="ARBA00022741"/>
    </source>
</evidence>
<proteinExistence type="inferred from homology"/>
<dbReference type="RefSeq" id="WP_091076834.1">
    <property type="nucleotide sequence ID" value="NZ_FOHX01000001.1"/>
</dbReference>
<dbReference type="SUPFAM" id="SSF52540">
    <property type="entry name" value="P-loop containing nucleoside triphosphate hydrolases"/>
    <property type="match status" value="1"/>
</dbReference>
<gene>
    <name evidence="7" type="ORF">SAMN05421811_101782</name>
</gene>
<dbReference type="GO" id="GO:0005524">
    <property type="term" value="F:ATP binding"/>
    <property type="evidence" value="ECO:0007669"/>
    <property type="project" value="UniProtKB-KW"/>
</dbReference>
<dbReference type="InterPro" id="IPR017871">
    <property type="entry name" value="ABC_transporter-like_CS"/>
</dbReference>
<dbReference type="PANTHER" id="PTHR43820">
    <property type="entry name" value="HIGH-AFFINITY BRANCHED-CHAIN AMINO ACID TRANSPORT ATP-BINDING PROTEIN LIVF"/>
    <property type="match status" value="1"/>
</dbReference>
<dbReference type="Gene3D" id="3.40.50.300">
    <property type="entry name" value="P-loop containing nucleotide triphosphate hydrolases"/>
    <property type="match status" value="1"/>
</dbReference>
<evidence type="ECO:0000313" key="7">
    <source>
        <dbReference type="EMBL" id="SES93066.1"/>
    </source>
</evidence>
<protein>
    <submittedName>
        <fullName evidence="7">Branched-chain amino acid transport system ATP-binding protein</fullName>
    </submittedName>
</protein>
<dbReference type="InterPro" id="IPR003593">
    <property type="entry name" value="AAA+_ATPase"/>
</dbReference>
<dbReference type="Pfam" id="PF00005">
    <property type="entry name" value="ABC_tran"/>
    <property type="match status" value="1"/>
</dbReference>
<dbReference type="InterPro" id="IPR003439">
    <property type="entry name" value="ABC_transporter-like_ATP-bd"/>
</dbReference>
<name>A0A1I0AHA4_9ACTN</name>
<keyword evidence="5" id="KW-0029">Amino-acid transport</keyword>
<dbReference type="PROSITE" id="PS50893">
    <property type="entry name" value="ABC_TRANSPORTER_2"/>
    <property type="match status" value="1"/>
</dbReference>
<dbReference type="OrthoDB" id="9776369at2"/>
<dbReference type="AlphaFoldDB" id="A0A1I0AHA4"/>
<accession>A0A1I0AHA4</accession>
<dbReference type="PANTHER" id="PTHR43820:SF4">
    <property type="entry name" value="HIGH-AFFINITY BRANCHED-CHAIN AMINO ACID TRANSPORT ATP-BINDING PROTEIN LIVF"/>
    <property type="match status" value="1"/>
</dbReference>
<keyword evidence="3" id="KW-0547">Nucleotide-binding</keyword>
<dbReference type="GO" id="GO:0015658">
    <property type="term" value="F:branched-chain amino acid transmembrane transporter activity"/>
    <property type="evidence" value="ECO:0007669"/>
    <property type="project" value="TreeGrafter"/>
</dbReference>
<dbReference type="Proteomes" id="UP000199361">
    <property type="component" value="Unassembled WGS sequence"/>
</dbReference>
<evidence type="ECO:0000256" key="5">
    <source>
        <dbReference type="ARBA" id="ARBA00022970"/>
    </source>
</evidence>
<evidence type="ECO:0000313" key="8">
    <source>
        <dbReference type="Proteomes" id="UP000199361"/>
    </source>
</evidence>
<evidence type="ECO:0000256" key="4">
    <source>
        <dbReference type="ARBA" id="ARBA00022840"/>
    </source>
</evidence>
<evidence type="ECO:0000256" key="2">
    <source>
        <dbReference type="ARBA" id="ARBA00022448"/>
    </source>
</evidence>
<feature type="domain" description="ABC transporter" evidence="6">
    <location>
        <begin position="6"/>
        <end position="230"/>
    </location>
</feature>
<reference evidence="7 8" key="1">
    <citation type="submission" date="2016-10" db="EMBL/GenBank/DDBJ databases">
        <authorList>
            <person name="de Groot N.N."/>
        </authorList>
    </citation>
    <scope>NUCLEOTIDE SEQUENCE [LARGE SCALE GENOMIC DNA]</scope>
    <source>
        <strain evidence="7 8">CGMCC 4.5598</strain>
    </source>
</reference>
<evidence type="ECO:0000256" key="1">
    <source>
        <dbReference type="ARBA" id="ARBA00005417"/>
    </source>
</evidence>
<evidence type="ECO:0000259" key="6">
    <source>
        <dbReference type="PROSITE" id="PS50893"/>
    </source>
</evidence>
<keyword evidence="2" id="KW-0813">Transport</keyword>
<dbReference type="GO" id="GO:0016887">
    <property type="term" value="F:ATP hydrolysis activity"/>
    <property type="evidence" value="ECO:0007669"/>
    <property type="project" value="InterPro"/>
</dbReference>
<dbReference type="EMBL" id="FOHX01000001">
    <property type="protein sequence ID" value="SES93066.1"/>
    <property type="molecule type" value="Genomic_DNA"/>
</dbReference>
<dbReference type="InterPro" id="IPR052156">
    <property type="entry name" value="BCAA_Transport_ATP-bd_LivF"/>
</dbReference>
<dbReference type="InterPro" id="IPR027417">
    <property type="entry name" value="P-loop_NTPase"/>
</dbReference>
<organism evidence="7 8">
    <name type="scientific">Nonomuraea wenchangensis</name>
    <dbReference type="NCBI Taxonomy" id="568860"/>
    <lineage>
        <taxon>Bacteria</taxon>
        <taxon>Bacillati</taxon>
        <taxon>Actinomycetota</taxon>
        <taxon>Actinomycetes</taxon>
        <taxon>Streptosporangiales</taxon>
        <taxon>Streptosporangiaceae</taxon>
        <taxon>Nonomuraea</taxon>
    </lineage>
</organism>